<proteinExistence type="predicted"/>
<name>A0AA35ZXH9_LACSI</name>
<evidence type="ECO:0000313" key="4">
    <source>
        <dbReference type="Proteomes" id="UP001177003"/>
    </source>
</evidence>
<organism evidence="3 4">
    <name type="scientific">Lactuca saligna</name>
    <name type="common">Willowleaf lettuce</name>
    <dbReference type="NCBI Taxonomy" id="75948"/>
    <lineage>
        <taxon>Eukaryota</taxon>
        <taxon>Viridiplantae</taxon>
        <taxon>Streptophyta</taxon>
        <taxon>Embryophyta</taxon>
        <taxon>Tracheophyta</taxon>
        <taxon>Spermatophyta</taxon>
        <taxon>Magnoliopsida</taxon>
        <taxon>eudicotyledons</taxon>
        <taxon>Gunneridae</taxon>
        <taxon>Pentapetalae</taxon>
        <taxon>asterids</taxon>
        <taxon>campanulids</taxon>
        <taxon>Asterales</taxon>
        <taxon>Asteraceae</taxon>
        <taxon>Cichorioideae</taxon>
        <taxon>Cichorieae</taxon>
        <taxon>Lactucinae</taxon>
        <taxon>Lactuca</taxon>
    </lineage>
</organism>
<sequence length="521" mass="59566">MKIKNAFELVMRLLALLVLSDCFTHRFSRRFWCFVRFGKAALISTFGGKTFLLLHIHLQPPVLLSPLNSEHNGWNLESSEATFKIKTRMGSTNSGSDDPVKKYGVQDPTNKNNFTCNFCGQVVKGGVFRFKHHMVGGYKDVKKCPNCPGHVQEEIKAYLEKKQNLKAQQQMEQARFQMYEPDEYDDVGEEDVEIGSSRKMPPPKKPKQKGPMDTYYTPNPHEVVKSRKGGRQQTINEVCQKDLRDKVCREIARWFYDAAIPYNATTYNSFKLMVEVIGQFSLGMKPPSMYELRVPLLRNEVQDVKIQILEHEQEWAEKGCSILSDGWRDSVVQKDITNFMVNSPKGSVFVKSIETVSDVSKDANLLFHVLDKMVEEVGEKNVVQVVTDNTLVYVKAGKLLEAKREHLYWTPCAAHCLDLMLEDIGKKVPKSGKRQSGPTKIKLQKKLVDGEKYPTMGYIYEAMDRAKEAIRDSFSNADDYKTAFQIIYQRWECQLHKPLHAAGHFLNSGIFYKDTIGVACE</sequence>
<dbReference type="SUPFAM" id="SSF53098">
    <property type="entry name" value="Ribonuclease H-like"/>
    <property type="match status" value="1"/>
</dbReference>
<dbReference type="InterPro" id="IPR012337">
    <property type="entry name" value="RNaseH-like_sf"/>
</dbReference>
<evidence type="ECO:0000313" key="3">
    <source>
        <dbReference type="EMBL" id="CAI9299642.1"/>
    </source>
</evidence>
<dbReference type="AlphaFoldDB" id="A0AA35ZXH9"/>
<protein>
    <recommendedName>
        <fullName evidence="2">DUF659 domain-containing protein</fullName>
    </recommendedName>
</protein>
<dbReference type="EMBL" id="OX465084">
    <property type="protein sequence ID" value="CAI9299642.1"/>
    <property type="molecule type" value="Genomic_DNA"/>
</dbReference>
<dbReference type="PANTHER" id="PTHR32166:SF122">
    <property type="entry name" value="OS09G0499600 PROTEIN"/>
    <property type="match status" value="1"/>
</dbReference>
<keyword evidence="4" id="KW-1185">Reference proteome</keyword>
<feature type="region of interest" description="Disordered" evidence="1">
    <location>
        <begin position="189"/>
        <end position="230"/>
    </location>
</feature>
<evidence type="ECO:0000259" key="2">
    <source>
        <dbReference type="Pfam" id="PF04937"/>
    </source>
</evidence>
<feature type="domain" description="DUF659" evidence="2">
    <location>
        <begin position="287"/>
        <end position="426"/>
    </location>
</feature>
<dbReference type="Pfam" id="PF04937">
    <property type="entry name" value="DUF659"/>
    <property type="match status" value="1"/>
</dbReference>
<gene>
    <name evidence="3" type="ORF">LSALG_LOCUS38335</name>
</gene>
<accession>A0AA35ZXH9</accession>
<dbReference type="PANTHER" id="PTHR32166">
    <property type="entry name" value="OSJNBA0013A04.12 PROTEIN"/>
    <property type="match status" value="1"/>
</dbReference>
<evidence type="ECO:0000256" key="1">
    <source>
        <dbReference type="SAM" id="MobiDB-lite"/>
    </source>
</evidence>
<dbReference type="InterPro" id="IPR007021">
    <property type="entry name" value="DUF659"/>
</dbReference>
<dbReference type="Proteomes" id="UP001177003">
    <property type="component" value="Chromosome 8"/>
</dbReference>
<reference evidence="3" key="1">
    <citation type="submission" date="2023-04" db="EMBL/GenBank/DDBJ databases">
        <authorList>
            <person name="Vijverberg K."/>
            <person name="Xiong W."/>
            <person name="Schranz E."/>
        </authorList>
    </citation>
    <scope>NUCLEOTIDE SEQUENCE</scope>
</reference>